<accession>A0A0R3QMZ1</accession>
<dbReference type="AlphaFoldDB" id="A0A0R3QMZ1"/>
<feature type="compositionally biased region" description="Polar residues" evidence="1">
    <location>
        <begin position="128"/>
        <end position="155"/>
    </location>
</feature>
<organism evidence="3">
    <name type="scientific">Brugia timori</name>
    <dbReference type="NCBI Taxonomy" id="42155"/>
    <lineage>
        <taxon>Eukaryota</taxon>
        <taxon>Metazoa</taxon>
        <taxon>Ecdysozoa</taxon>
        <taxon>Nematoda</taxon>
        <taxon>Chromadorea</taxon>
        <taxon>Rhabditida</taxon>
        <taxon>Spirurina</taxon>
        <taxon>Spiruromorpha</taxon>
        <taxon>Filarioidea</taxon>
        <taxon>Onchocercidae</taxon>
        <taxon>Brugia</taxon>
    </lineage>
</organism>
<feature type="region of interest" description="Disordered" evidence="1">
    <location>
        <begin position="122"/>
        <end position="155"/>
    </location>
</feature>
<reference evidence="3" key="1">
    <citation type="submission" date="2017-02" db="UniProtKB">
        <authorList>
            <consortium name="WormBaseParasite"/>
        </authorList>
    </citation>
    <scope>IDENTIFICATION</scope>
</reference>
<evidence type="ECO:0000256" key="1">
    <source>
        <dbReference type="SAM" id="MobiDB-lite"/>
    </source>
</evidence>
<keyword evidence="2" id="KW-0812">Transmembrane</keyword>
<keyword evidence="2" id="KW-1133">Transmembrane helix</keyword>
<dbReference type="WBParaSite" id="BTMF_0000907601-mRNA-1">
    <property type="protein sequence ID" value="BTMF_0000907601-mRNA-1"/>
    <property type="gene ID" value="BTMF_0000907601"/>
</dbReference>
<protein>
    <submittedName>
        <fullName evidence="3">Uncharacterized protein</fullName>
    </submittedName>
</protein>
<evidence type="ECO:0000313" key="3">
    <source>
        <dbReference type="WBParaSite" id="BTMF_0000907601-mRNA-1"/>
    </source>
</evidence>
<feature type="region of interest" description="Disordered" evidence="1">
    <location>
        <begin position="21"/>
        <end position="41"/>
    </location>
</feature>
<sequence length="299" mass="33228">LLKKLKVNLLQQKEECLTSNSLPLEEHQEDSGIENNCRSSSIDDHSPVASIDFYPSNTITKANFHEYNQLRSITPQADKSQEYLSGEHSDSDSDFPAPPDYLLPATIVRQQPIISANNLYGRSEHSNMKNNSLSTTKHNSLSTAATGKRNTSGSATEDVSLGIELCREQSANITAVKFPTPRQINSPCHIYNKAVIETSDDNAQNETDNTNKPKQVTSPFLPYTSTALSTVQAKGHLVGTIDGIYPRTSPKFSRTSRLTNEIHELLLLIYDTSDYYLIMLLFYLFFLCSNYVAGPINAT</sequence>
<dbReference type="STRING" id="42155.A0A0R3QMZ1"/>
<feature type="transmembrane region" description="Helical" evidence="2">
    <location>
        <begin position="275"/>
        <end position="293"/>
    </location>
</feature>
<name>A0A0R3QMZ1_9BILA</name>
<keyword evidence="2" id="KW-0472">Membrane</keyword>
<evidence type="ECO:0000256" key="2">
    <source>
        <dbReference type="SAM" id="Phobius"/>
    </source>
</evidence>
<proteinExistence type="predicted"/>